<dbReference type="AlphaFoldDB" id="I0WM44"/>
<keyword evidence="2" id="KW-1133">Transmembrane helix</keyword>
<name>I0WM44_RHOOP</name>
<keyword evidence="2" id="KW-0812">Transmembrane</keyword>
<dbReference type="PATRIC" id="fig|1165867.3.peg.4812"/>
<feature type="compositionally biased region" description="Acidic residues" evidence="1">
    <location>
        <begin position="1"/>
        <end position="12"/>
    </location>
</feature>
<reference evidence="3 4" key="1">
    <citation type="journal article" date="2012" name="J. Bacteriol.">
        <title>Draft genome sequence of the nitrophenol-degrading actinomycete Rhodococcus imtechensis RKJ300.</title>
        <authorList>
            <person name="Vikram S."/>
            <person name="Kumar S."/>
            <person name="Subramanian S."/>
            <person name="Raghava G.P."/>
        </authorList>
    </citation>
    <scope>NUCLEOTIDE SEQUENCE [LARGE SCALE GENOMIC DNA]</scope>
    <source>
        <strain evidence="3 4">RKJ300</strain>
    </source>
</reference>
<accession>I0WM44</accession>
<dbReference type="Proteomes" id="UP000006447">
    <property type="component" value="Unassembled WGS sequence"/>
</dbReference>
<organism evidence="3 4">
    <name type="scientific">Rhodococcus opacus RKJ300 = JCM 13270</name>
    <dbReference type="NCBI Taxonomy" id="1165867"/>
    <lineage>
        <taxon>Bacteria</taxon>
        <taxon>Bacillati</taxon>
        <taxon>Actinomycetota</taxon>
        <taxon>Actinomycetes</taxon>
        <taxon>Mycobacteriales</taxon>
        <taxon>Nocardiaceae</taxon>
        <taxon>Rhodococcus</taxon>
    </lineage>
</organism>
<proteinExistence type="predicted"/>
<feature type="transmembrane region" description="Helical" evidence="2">
    <location>
        <begin position="51"/>
        <end position="74"/>
    </location>
</feature>
<comment type="caution">
    <text evidence="3">The sequence shown here is derived from an EMBL/GenBank/DDBJ whole genome shotgun (WGS) entry which is preliminary data.</text>
</comment>
<feature type="compositionally biased region" description="Low complexity" evidence="1">
    <location>
        <begin position="25"/>
        <end position="37"/>
    </location>
</feature>
<dbReference type="EMBL" id="AJJH01000134">
    <property type="protein sequence ID" value="EID77460.1"/>
    <property type="molecule type" value="Genomic_DNA"/>
</dbReference>
<keyword evidence="2" id="KW-0472">Membrane</keyword>
<gene>
    <name evidence="3" type="ORF">W59_23575</name>
</gene>
<protein>
    <submittedName>
        <fullName evidence="3">Uncharacterized protein</fullName>
    </submittedName>
</protein>
<evidence type="ECO:0000256" key="2">
    <source>
        <dbReference type="SAM" id="Phobius"/>
    </source>
</evidence>
<feature type="region of interest" description="Disordered" evidence="1">
    <location>
        <begin position="1"/>
        <end position="38"/>
    </location>
</feature>
<evidence type="ECO:0000256" key="1">
    <source>
        <dbReference type="SAM" id="MobiDB-lite"/>
    </source>
</evidence>
<evidence type="ECO:0000313" key="3">
    <source>
        <dbReference type="EMBL" id="EID77460.1"/>
    </source>
</evidence>
<evidence type="ECO:0000313" key="4">
    <source>
        <dbReference type="Proteomes" id="UP000006447"/>
    </source>
</evidence>
<sequence length="234" mass="24773">MDTDSTPESENEPDARPAAAPVPTPGTSGSAPASTASLEHDVRVATRTGRYALATALCAAIVSSVVSAGSAVYVSRNELARKESAAAAAEVRENRQRVYADLMTGVAEYVEGLGFLEGTLTRNLPDRETVRAATDDLTGRGGAAIKTVNMVFLVGSMQLVPTLDEFMHPYDSFVRVHLNPFILHKFGGSGDVTDPDGLLRDGPGLVDEIDRMMAESGEFVGDFLVRAREDLGTG</sequence>